<dbReference type="Gramene" id="PAN49009">
    <property type="protein sequence ID" value="PAN49009"/>
    <property type="gene ID" value="PAHAL_9G419100"/>
</dbReference>
<feature type="region of interest" description="Disordered" evidence="1">
    <location>
        <begin position="187"/>
        <end position="218"/>
    </location>
</feature>
<reference evidence="2" key="1">
    <citation type="submission" date="2018-04" db="EMBL/GenBank/DDBJ databases">
        <title>WGS assembly of Panicum hallii.</title>
        <authorList>
            <person name="Lovell J."/>
            <person name="Jenkins J."/>
            <person name="Lowry D."/>
            <person name="Mamidi S."/>
            <person name="Sreedasyam A."/>
            <person name="Weng X."/>
            <person name="Barry K."/>
            <person name="Bonette J."/>
            <person name="Campitelli B."/>
            <person name="Daum C."/>
            <person name="Gordon S."/>
            <person name="Gould B."/>
            <person name="Lipzen A."/>
            <person name="Macqueen A."/>
            <person name="Palacio-Mejia J."/>
            <person name="Plott C."/>
            <person name="Shakirov E."/>
            <person name="Shu S."/>
            <person name="Yoshinaga Y."/>
            <person name="Zane M."/>
            <person name="Rokhsar D."/>
            <person name="Grimwood J."/>
            <person name="Schmutz J."/>
            <person name="Juenger T."/>
        </authorList>
    </citation>
    <scope>NUCLEOTIDE SEQUENCE [LARGE SCALE GENOMIC DNA]</scope>
    <source>
        <strain evidence="2">FIL2</strain>
    </source>
</reference>
<evidence type="ECO:0000256" key="1">
    <source>
        <dbReference type="SAM" id="MobiDB-lite"/>
    </source>
</evidence>
<gene>
    <name evidence="2" type="ORF">PAHAL_9G419100</name>
</gene>
<accession>A0A2S3IPZ0</accession>
<sequence length="262" mass="28702">MDVFIFDLQIRIRIRISEFHADTDVTADTICIHRRFFSLPPCSRARAATAALFRVSRAAFPLGRRAHAKIRPCAPLLAHPSSRSHSVILFSGSKIPQLTALAARTLPARRRRRPACLCRCCWHLCSMLGCFQVPLPVATTVGRGSTPATTLPFLLRRSRAQRQFDSRSRPNLLEGLSSIGGPSSRFPFRSAAQPVKATSAPSVNGREPDASDRETEPDLEATCATGDGIEKVSSAGRSPVTKIKGPKKKNLPVWKHFTGVLI</sequence>
<evidence type="ECO:0000313" key="2">
    <source>
        <dbReference type="EMBL" id="PAN49009.1"/>
    </source>
</evidence>
<organism evidence="2">
    <name type="scientific">Panicum hallii</name>
    <dbReference type="NCBI Taxonomy" id="206008"/>
    <lineage>
        <taxon>Eukaryota</taxon>
        <taxon>Viridiplantae</taxon>
        <taxon>Streptophyta</taxon>
        <taxon>Embryophyta</taxon>
        <taxon>Tracheophyta</taxon>
        <taxon>Spermatophyta</taxon>
        <taxon>Magnoliopsida</taxon>
        <taxon>Liliopsida</taxon>
        <taxon>Poales</taxon>
        <taxon>Poaceae</taxon>
        <taxon>PACMAD clade</taxon>
        <taxon>Panicoideae</taxon>
        <taxon>Panicodae</taxon>
        <taxon>Paniceae</taxon>
        <taxon>Panicinae</taxon>
        <taxon>Panicum</taxon>
        <taxon>Panicum sect. Panicum</taxon>
    </lineage>
</organism>
<protein>
    <submittedName>
        <fullName evidence="2">Uncharacterized protein</fullName>
    </submittedName>
</protein>
<feature type="compositionally biased region" description="Basic and acidic residues" evidence="1">
    <location>
        <begin position="206"/>
        <end position="216"/>
    </location>
</feature>
<dbReference type="AlphaFoldDB" id="A0A2S3IPZ0"/>
<name>A0A2S3IPZ0_9POAL</name>
<proteinExistence type="predicted"/>
<dbReference type="EMBL" id="CM008054">
    <property type="protein sequence ID" value="PAN49009.1"/>
    <property type="molecule type" value="Genomic_DNA"/>
</dbReference>
<dbReference type="Proteomes" id="UP000243499">
    <property type="component" value="Chromosome 9"/>
</dbReference>